<dbReference type="FunCoup" id="A0A6P7F6L4">
    <property type="interactions" value="91"/>
</dbReference>
<dbReference type="PANTHER" id="PTHR16230:SF3">
    <property type="entry name" value="BIOGENESIS OF LYSOSOMAL ORGANELLES COMPLEX-1, SUBUNIT 4, CAPPUCCINO"/>
    <property type="match status" value="1"/>
</dbReference>
<dbReference type="KEGG" id="dvv:114326346"/>
<dbReference type="Proteomes" id="UP001652700">
    <property type="component" value="Unplaced"/>
</dbReference>
<name>A0A6P7F6L4_DIAVI</name>
<dbReference type="InParanoid" id="A0A6P7F6L4"/>
<reference evidence="3" key="1">
    <citation type="submission" date="2025-04" db="UniProtKB">
        <authorList>
            <consortium name="RefSeq"/>
        </authorList>
    </citation>
    <scope>IDENTIFICATION</scope>
    <source>
        <tissue evidence="3">Whole insect</tissue>
    </source>
</reference>
<dbReference type="GeneID" id="114326346"/>
<evidence type="ECO:0000313" key="2">
    <source>
        <dbReference type="Proteomes" id="UP001652700"/>
    </source>
</evidence>
<proteinExistence type="predicted"/>
<reference evidence="1" key="2">
    <citation type="submission" date="2025-05" db="UniProtKB">
        <authorList>
            <consortium name="EnsemblMetazoa"/>
        </authorList>
    </citation>
    <scope>IDENTIFICATION</scope>
</reference>
<dbReference type="PANTHER" id="PTHR16230">
    <property type="entry name" value="CAPPUCCINO"/>
    <property type="match status" value="1"/>
</dbReference>
<keyword evidence="2" id="KW-1185">Reference proteome</keyword>
<dbReference type="EnsemblMetazoa" id="XM_028274681.2">
    <property type="protein sequence ID" value="XP_028130482.1"/>
    <property type="gene ID" value="LOC114326346"/>
</dbReference>
<gene>
    <name evidence="3" type="primary">LOC114326346</name>
</gene>
<evidence type="ECO:0000313" key="1">
    <source>
        <dbReference type="EnsemblMetazoa" id="XP_028130482.1"/>
    </source>
</evidence>
<dbReference type="InterPro" id="IPR024857">
    <property type="entry name" value="Cappuccino"/>
</dbReference>
<organism evidence="3">
    <name type="scientific">Diabrotica virgifera virgifera</name>
    <name type="common">western corn rootworm</name>
    <dbReference type="NCBI Taxonomy" id="50390"/>
    <lineage>
        <taxon>Eukaryota</taxon>
        <taxon>Metazoa</taxon>
        <taxon>Ecdysozoa</taxon>
        <taxon>Arthropoda</taxon>
        <taxon>Hexapoda</taxon>
        <taxon>Insecta</taxon>
        <taxon>Pterygota</taxon>
        <taxon>Neoptera</taxon>
        <taxon>Endopterygota</taxon>
        <taxon>Coleoptera</taxon>
        <taxon>Polyphaga</taxon>
        <taxon>Cucujiformia</taxon>
        <taxon>Chrysomeloidea</taxon>
        <taxon>Chrysomelidae</taxon>
        <taxon>Galerucinae</taxon>
        <taxon>Diabroticina</taxon>
        <taxon>Diabroticites</taxon>
        <taxon>Diabrotica</taxon>
    </lineage>
</organism>
<sequence length="143" mass="16701">MEYIEKTAKDYKKCCDVDMDSKLNLLNKSIDEMLTRLEEFQTMMSFVEQDRKDYNDILTSVPNYKDEFDTLCNRIDTVDKLTSHIKSNLDVLESEIEKAESSLGCSEKTTKVTQIFTPLFKKNVDKKQSTQGSELFKTEDYFD</sequence>
<dbReference type="RefSeq" id="XP_028130482.1">
    <property type="nucleotide sequence ID" value="XM_028274681.1"/>
</dbReference>
<dbReference type="SUPFAM" id="SSF57997">
    <property type="entry name" value="Tropomyosin"/>
    <property type="match status" value="1"/>
</dbReference>
<dbReference type="AlphaFoldDB" id="A0A6P7F6L4"/>
<dbReference type="GO" id="GO:0031083">
    <property type="term" value="C:BLOC-1 complex"/>
    <property type="evidence" value="ECO:0007669"/>
    <property type="project" value="TreeGrafter"/>
</dbReference>
<protein>
    <submittedName>
        <fullName evidence="3">Uncharacterized protein LOC114326346</fullName>
    </submittedName>
</protein>
<dbReference type="OrthoDB" id="2372305at2759"/>
<evidence type="ECO:0000313" key="3">
    <source>
        <dbReference type="RefSeq" id="XP_028130482.1"/>
    </source>
</evidence>
<accession>A0A6P7F6L4</accession>